<gene>
    <name evidence="2" type="ORF">V8G56_12075</name>
</gene>
<feature type="chain" id="PRO_5045616708" evidence="1">
    <location>
        <begin position="21"/>
        <end position="843"/>
    </location>
</feature>
<dbReference type="InterPro" id="IPR003737">
    <property type="entry name" value="GlcNAc_PI_deacetylase-related"/>
</dbReference>
<dbReference type="RefSeq" id="WP_395438971.1">
    <property type="nucleotide sequence ID" value="NZ_JBAWKC010000004.1"/>
</dbReference>
<dbReference type="EMBL" id="JBAWKC010000004">
    <property type="protein sequence ID" value="MFH6769479.1"/>
    <property type="molecule type" value="Genomic_DNA"/>
</dbReference>
<evidence type="ECO:0000256" key="1">
    <source>
        <dbReference type="SAM" id="SignalP"/>
    </source>
</evidence>
<name>A0ABW7MRK5_9FLAO</name>
<dbReference type="Pfam" id="PF02585">
    <property type="entry name" value="PIG-L"/>
    <property type="match status" value="1"/>
</dbReference>
<keyword evidence="1" id="KW-0732">Signal</keyword>
<comment type="caution">
    <text evidence="2">The sequence shown here is derived from an EMBL/GenBank/DDBJ whole genome shotgun (WGS) entry which is preliminary data.</text>
</comment>
<dbReference type="SUPFAM" id="SSF52317">
    <property type="entry name" value="Class I glutamine amidotransferase-like"/>
    <property type="match status" value="1"/>
</dbReference>
<dbReference type="SUPFAM" id="SSF102588">
    <property type="entry name" value="LmbE-like"/>
    <property type="match status" value="1"/>
</dbReference>
<feature type="signal peptide" evidence="1">
    <location>
        <begin position="1"/>
        <end position="20"/>
    </location>
</feature>
<dbReference type="GO" id="GO:0016787">
    <property type="term" value="F:hydrolase activity"/>
    <property type="evidence" value="ECO:0007669"/>
    <property type="project" value="UniProtKB-KW"/>
</dbReference>
<reference evidence="2 3" key="1">
    <citation type="submission" date="2024-02" db="EMBL/GenBank/DDBJ databases">
        <title>A Gaetbulibacter species isolated from tidal flats and genomic insights of their niches.</title>
        <authorList>
            <person name="Ye Y."/>
        </authorList>
    </citation>
    <scope>NUCLEOTIDE SEQUENCE [LARGE SCALE GENOMIC DNA]</scope>
    <source>
        <strain evidence="2 3">KEM-8</strain>
    </source>
</reference>
<sequence>MQKSILFLLFIFLFPYSNQAQQPKKLNASEIYESIQKLNFLGSALYIAAHPDDENTRLISYLSNEVKARTGYLALTRGDGGQNLIGPEISELLGVIRTQELLEARKIDGGEQFFTRANDFGFSKHPDETLAIWNKEKVLSDVVLAIRKFQPDIIINRFDHRSAGSTHGHHTSSAMLSVEAFDLTNNPNIYPEQLNQTSIWQPQRVFFNTSWWFYGSQENFEKANKTNLLSIDTGVYYPLKGLSNPEIAALSRSKHKSQGFGSTGSRGEEIEYIELIKGDLPINKSNVFDGIDTSWNRVKGGTAIGNILSKVEADFDFTNPSTSIPKLVEAYKLIEKLEDSHWGTIKSNQIKDIIAACAGLYLEAVAETNHATQNSEVAIAVEMINRSNANIVFTELNLKDKSHKKSYKRFALENNKRALLKDTINISKNQEPTAPYWLTSKGTLGMYTVSNSNDIGLPETPAIYNAIFKLEIQNTPIEFTKPIVYKTNDPVKGEVYKPFVITPEASAKFTEKVIVFSNDQQKEVPVIIKAGKDKLEGFVSIAHPKNWNVYPEKQTISISHDDEEQTVLFTIVPPKDQHEGLITPMVHVGDHIYTRELFEIDYDHIPFQTVLLPSESKVVRLDIQKKGENIAYIEGAGDVIPESLRQIGYNVVTIAPKDINAETLSRFDAVVVGIRAYNTVDDLKYKQQILFDFVEKGGNMIVQYNTNSRLKVDALAPFDLELSRDRVTDENSEVIFLNPSHSILNYPNKITQKDFEGWTQERGLYFPDKWSNDFTPILSMHDKGESPKDGSLLVAKYGKGYYIYTGLSFFREFPEGVSGAYRLFSNMLSIGKENLKLEAKIND</sequence>
<evidence type="ECO:0000313" key="2">
    <source>
        <dbReference type="EMBL" id="MFH6769479.1"/>
    </source>
</evidence>
<dbReference type="InterPro" id="IPR029062">
    <property type="entry name" value="Class_I_gatase-like"/>
</dbReference>
<organism evidence="2 3">
    <name type="scientific">Gaetbulibacter aquiaggeris</name>
    <dbReference type="NCBI Taxonomy" id="1735373"/>
    <lineage>
        <taxon>Bacteria</taxon>
        <taxon>Pseudomonadati</taxon>
        <taxon>Bacteroidota</taxon>
        <taxon>Flavobacteriia</taxon>
        <taxon>Flavobacteriales</taxon>
        <taxon>Flavobacteriaceae</taxon>
        <taxon>Gaetbulibacter</taxon>
    </lineage>
</organism>
<dbReference type="PANTHER" id="PTHR12993">
    <property type="entry name" value="N-ACETYLGLUCOSAMINYL-PHOSPHATIDYLINOSITOL DE-N-ACETYLASE-RELATED"/>
    <property type="match status" value="1"/>
</dbReference>
<dbReference type="Proteomes" id="UP001610104">
    <property type="component" value="Unassembled WGS sequence"/>
</dbReference>
<accession>A0ABW7MRK5</accession>
<dbReference type="PANTHER" id="PTHR12993:SF11">
    <property type="entry name" value="N-ACETYLGLUCOSAMINYL-PHOSPHATIDYLINOSITOL DE-N-ACETYLASE"/>
    <property type="match status" value="1"/>
</dbReference>
<protein>
    <submittedName>
        <fullName evidence="2">PIG-L family deacetylase</fullName>
        <ecNumber evidence="2">3.5.1.-</ecNumber>
    </submittedName>
</protein>
<proteinExistence type="predicted"/>
<evidence type="ECO:0000313" key="3">
    <source>
        <dbReference type="Proteomes" id="UP001610104"/>
    </source>
</evidence>
<dbReference type="InterPro" id="IPR024078">
    <property type="entry name" value="LmbE-like_dom_sf"/>
</dbReference>
<dbReference type="EC" id="3.5.1.-" evidence="2"/>
<keyword evidence="2" id="KW-0378">Hydrolase</keyword>
<dbReference type="Gene3D" id="3.40.50.10320">
    <property type="entry name" value="LmbE-like"/>
    <property type="match status" value="1"/>
</dbReference>
<keyword evidence="3" id="KW-1185">Reference proteome</keyword>